<dbReference type="InterPro" id="IPR015421">
    <property type="entry name" value="PyrdxlP-dep_Trfase_major"/>
</dbReference>
<dbReference type="CDD" id="cd00610">
    <property type="entry name" value="OAT_like"/>
    <property type="match status" value="1"/>
</dbReference>
<dbReference type="InterPro" id="IPR015422">
    <property type="entry name" value="PyrdxlP-dep_Trfase_small"/>
</dbReference>
<dbReference type="InterPro" id="IPR015424">
    <property type="entry name" value="PyrdxlP-dep_Trfase"/>
</dbReference>
<accession>A0A367XMH7</accession>
<organism evidence="4 5">
    <name type="scientific">Candida viswanathii</name>
    <dbReference type="NCBI Taxonomy" id="5486"/>
    <lineage>
        <taxon>Eukaryota</taxon>
        <taxon>Fungi</taxon>
        <taxon>Dikarya</taxon>
        <taxon>Ascomycota</taxon>
        <taxon>Saccharomycotina</taxon>
        <taxon>Pichiomycetes</taxon>
        <taxon>Debaryomycetaceae</taxon>
        <taxon>Candida/Lodderomyces clade</taxon>
        <taxon>Candida</taxon>
    </lineage>
</organism>
<dbReference type="Gene3D" id="3.40.640.10">
    <property type="entry name" value="Type I PLP-dependent aspartate aminotransferase-like (Major domain)"/>
    <property type="match status" value="1"/>
</dbReference>
<dbReference type="PANTHER" id="PTHR43094">
    <property type="entry name" value="AMINOTRANSFERASE"/>
    <property type="match status" value="1"/>
</dbReference>
<comment type="caution">
    <text evidence="4">The sequence shown here is derived from an EMBL/GenBank/DDBJ whole genome shotgun (WGS) entry which is preliminary data.</text>
</comment>
<dbReference type="STRING" id="5486.A0A367XMH7"/>
<name>A0A367XMH7_9ASCO</name>
<evidence type="ECO:0000256" key="1">
    <source>
        <dbReference type="ARBA" id="ARBA00008954"/>
    </source>
</evidence>
<evidence type="ECO:0000256" key="2">
    <source>
        <dbReference type="ARBA" id="ARBA00022898"/>
    </source>
</evidence>
<dbReference type="AlphaFoldDB" id="A0A367XMH7"/>
<dbReference type="GO" id="GO:0005829">
    <property type="term" value="C:cytosol"/>
    <property type="evidence" value="ECO:0007669"/>
    <property type="project" value="TreeGrafter"/>
</dbReference>
<dbReference type="SUPFAM" id="SSF53383">
    <property type="entry name" value="PLP-dependent transferases"/>
    <property type="match status" value="1"/>
</dbReference>
<dbReference type="EMBL" id="QLNQ01000030">
    <property type="protein sequence ID" value="RCK54844.1"/>
    <property type="molecule type" value="Genomic_DNA"/>
</dbReference>
<evidence type="ECO:0000313" key="5">
    <source>
        <dbReference type="Proteomes" id="UP000253472"/>
    </source>
</evidence>
<keyword evidence="2 3" id="KW-0663">Pyridoxal phosphate</keyword>
<proteinExistence type="inferred from homology"/>
<evidence type="ECO:0008006" key="6">
    <source>
        <dbReference type="Google" id="ProtNLM"/>
    </source>
</evidence>
<dbReference type="GO" id="GO:0008483">
    <property type="term" value="F:transaminase activity"/>
    <property type="evidence" value="ECO:0007669"/>
    <property type="project" value="InterPro"/>
</dbReference>
<protein>
    <recommendedName>
        <fullName evidence="6">Aminotransferase YodT</fullName>
    </recommendedName>
</protein>
<evidence type="ECO:0000313" key="4">
    <source>
        <dbReference type="EMBL" id="RCK54844.1"/>
    </source>
</evidence>
<gene>
    <name evidence="4" type="ORF">Cantr_04134</name>
</gene>
<dbReference type="Pfam" id="PF00202">
    <property type="entry name" value="Aminotran_3"/>
    <property type="match status" value="1"/>
</dbReference>
<comment type="similarity">
    <text evidence="1 3">Belongs to the class-III pyridoxal-phosphate-dependent aminotransferase family.</text>
</comment>
<reference evidence="4 5" key="1">
    <citation type="submission" date="2018-06" db="EMBL/GenBank/DDBJ databases">
        <title>Whole genome sequencing of Candida tropicalis (genome annotated by CSBL at Korea University).</title>
        <authorList>
            <person name="Ahn J."/>
        </authorList>
    </citation>
    <scope>NUCLEOTIDE SEQUENCE [LARGE SCALE GENOMIC DNA]</scope>
    <source>
        <strain evidence="4 5">ATCC 20962</strain>
    </source>
</reference>
<dbReference type="PANTHER" id="PTHR43094:SF1">
    <property type="entry name" value="AMINOTRANSFERASE CLASS-III"/>
    <property type="match status" value="1"/>
</dbReference>
<dbReference type="GO" id="GO:0030170">
    <property type="term" value="F:pyridoxal phosphate binding"/>
    <property type="evidence" value="ECO:0007669"/>
    <property type="project" value="InterPro"/>
</dbReference>
<dbReference type="OrthoDB" id="10261433at2759"/>
<dbReference type="InterPro" id="IPR005814">
    <property type="entry name" value="Aminotrans_3"/>
</dbReference>
<dbReference type="Gene3D" id="3.90.1150.10">
    <property type="entry name" value="Aspartate Aminotransferase, domain 1"/>
    <property type="match status" value="1"/>
</dbReference>
<keyword evidence="5" id="KW-1185">Reference proteome</keyword>
<dbReference type="Proteomes" id="UP000253472">
    <property type="component" value="Unassembled WGS sequence"/>
</dbReference>
<sequence>MTQFTDEELQNSRAIHRSILKPPTVLTHAQGQYVYAQPGPNSTTSTKYLDAIGGAAVISVGHNNTEVIDVVTAQMSTISYAFNADFTIPVVEHFANYLLSSYDPAHVAKVYFANLGSEANENALKLAVQYWHEQGKTTKCQFISRGMSYHGNCLAGISLSGNKARVKPYEGIIDHARFHKVSPCFAFRYMRPTETTEEYTQTLLDELEEKIVDVGPENIAAFFAETVVGATTACVTATEGYFAGVRRICDKFDILMILDEVMCGSGRTGTFFAWEQEGEGVVPDITTAGKTISGGYSPLSCVFINQRILDVLTAGSGLHNTVHTFQNFSLSCAAGYAVQKIVRRDALLKNVRAMGQYFGLELRDKAGVFDMVVDVRGRGLFWGVEFAKDKVSKEPFDGELGAGHRIGELMMKHGVIGYPGRGTIDGYKGDHILFAPSFDIKKEEIDIIVDALVAAIEDFQKKYL</sequence>
<evidence type="ECO:0000256" key="3">
    <source>
        <dbReference type="RuleBase" id="RU003560"/>
    </source>
</evidence>